<dbReference type="InterPro" id="IPR002893">
    <property type="entry name" value="Znf_MYND"/>
</dbReference>
<evidence type="ECO:0000256" key="4">
    <source>
        <dbReference type="PROSITE-ProRule" id="PRU00134"/>
    </source>
</evidence>
<dbReference type="PROSITE" id="PS01360">
    <property type="entry name" value="ZF_MYND_1"/>
    <property type="match status" value="1"/>
</dbReference>
<feature type="non-terminal residue" evidence="6">
    <location>
        <position position="151"/>
    </location>
</feature>
<comment type="caution">
    <text evidence="6">The sequence shown here is derived from an EMBL/GenBank/DDBJ whole genome shotgun (WGS) entry which is preliminary data.</text>
</comment>
<evidence type="ECO:0000256" key="1">
    <source>
        <dbReference type="ARBA" id="ARBA00022723"/>
    </source>
</evidence>
<evidence type="ECO:0000313" key="6">
    <source>
        <dbReference type="EMBL" id="TFY76972.1"/>
    </source>
</evidence>
<dbReference type="Proteomes" id="UP000298061">
    <property type="component" value="Unassembled WGS sequence"/>
</dbReference>
<dbReference type="Gene3D" id="6.10.140.2220">
    <property type="match status" value="1"/>
</dbReference>
<keyword evidence="7" id="KW-1185">Reference proteome</keyword>
<sequence length="151" mass="16704">MAYYSTPAAANFYSPPSHSHKQRGMRLCDQCGAVEQPGVKQFRLCGGCMTTNYCSPECQKAHWPSHKAICQHTTAQISAAKQQPISAEYPDENLAKLLRKFTSMHASVLGWAGFQALQLKRVPSNVRQHALLVELSFSPTGDSHRQSAPFL</sequence>
<keyword evidence="1" id="KW-0479">Metal-binding</keyword>
<gene>
    <name evidence="6" type="ORF">EWM64_g7038</name>
</gene>
<dbReference type="GO" id="GO:0008270">
    <property type="term" value="F:zinc ion binding"/>
    <property type="evidence" value="ECO:0007669"/>
    <property type="project" value="UniProtKB-KW"/>
</dbReference>
<evidence type="ECO:0000259" key="5">
    <source>
        <dbReference type="PROSITE" id="PS50865"/>
    </source>
</evidence>
<dbReference type="Pfam" id="PF01753">
    <property type="entry name" value="zf-MYND"/>
    <property type="match status" value="1"/>
</dbReference>
<reference evidence="6 7" key="1">
    <citation type="submission" date="2019-02" db="EMBL/GenBank/DDBJ databases">
        <title>Genome sequencing of the rare red list fungi Hericium alpestre (H. flagellum).</title>
        <authorList>
            <person name="Buettner E."/>
            <person name="Kellner H."/>
        </authorList>
    </citation>
    <scope>NUCLEOTIDE SEQUENCE [LARGE SCALE GENOMIC DNA]</scope>
    <source>
        <strain evidence="6 7">DSM 108284</strain>
    </source>
</reference>
<protein>
    <recommendedName>
        <fullName evidence="5">MYND-type domain-containing protein</fullName>
    </recommendedName>
</protein>
<organism evidence="6 7">
    <name type="scientific">Hericium alpestre</name>
    <dbReference type="NCBI Taxonomy" id="135208"/>
    <lineage>
        <taxon>Eukaryota</taxon>
        <taxon>Fungi</taxon>
        <taxon>Dikarya</taxon>
        <taxon>Basidiomycota</taxon>
        <taxon>Agaricomycotina</taxon>
        <taxon>Agaricomycetes</taxon>
        <taxon>Russulales</taxon>
        <taxon>Hericiaceae</taxon>
        <taxon>Hericium</taxon>
    </lineage>
</organism>
<proteinExistence type="predicted"/>
<evidence type="ECO:0000256" key="2">
    <source>
        <dbReference type="ARBA" id="ARBA00022771"/>
    </source>
</evidence>
<dbReference type="SUPFAM" id="SSF144232">
    <property type="entry name" value="HIT/MYND zinc finger-like"/>
    <property type="match status" value="1"/>
</dbReference>
<evidence type="ECO:0000256" key="3">
    <source>
        <dbReference type="ARBA" id="ARBA00022833"/>
    </source>
</evidence>
<keyword evidence="3" id="KW-0862">Zinc</keyword>
<dbReference type="OrthoDB" id="432970at2759"/>
<keyword evidence="2 4" id="KW-0863">Zinc-finger</keyword>
<evidence type="ECO:0000313" key="7">
    <source>
        <dbReference type="Proteomes" id="UP000298061"/>
    </source>
</evidence>
<dbReference type="AlphaFoldDB" id="A0A4Y9ZQB9"/>
<dbReference type="EMBL" id="SFCI01001036">
    <property type="protein sequence ID" value="TFY76972.1"/>
    <property type="molecule type" value="Genomic_DNA"/>
</dbReference>
<dbReference type="STRING" id="135208.A0A4Y9ZQB9"/>
<dbReference type="PROSITE" id="PS50865">
    <property type="entry name" value="ZF_MYND_2"/>
    <property type="match status" value="1"/>
</dbReference>
<name>A0A4Y9ZQB9_9AGAM</name>
<accession>A0A4Y9ZQB9</accession>
<feature type="domain" description="MYND-type" evidence="5">
    <location>
        <begin position="28"/>
        <end position="70"/>
    </location>
</feature>